<dbReference type="Gene3D" id="3.40.50.720">
    <property type="entry name" value="NAD(P)-binding Rossmann-like Domain"/>
    <property type="match status" value="1"/>
</dbReference>
<evidence type="ECO:0000259" key="2">
    <source>
        <dbReference type="Pfam" id="PF01370"/>
    </source>
</evidence>
<organism evidence="3 4">
    <name type="scientific">Agromyces protaetiae</name>
    <dbReference type="NCBI Taxonomy" id="2509455"/>
    <lineage>
        <taxon>Bacteria</taxon>
        <taxon>Bacillati</taxon>
        <taxon>Actinomycetota</taxon>
        <taxon>Actinomycetes</taxon>
        <taxon>Micrococcales</taxon>
        <taxon>Microbacteriaceae</taxon>
        <taxon>Agromyces</taxon>
    </lineage>
</organism>
<dbReference type="SUPFAM" id="SSF51735">
    <property type="entry name" value="NAD(P)-binding Rossmann-fold domains"/>
    <property type="match status" value="1"/>
</dbReference>
<proteinExistence type="inferred from homology"/>
<dbReference type="InterPro" id="IPR001509">
    <property type="entry name" value="Epimerase_deHydtase"/>
</dbReference>
<sequence>MTRASSSSPRSNGRCVPRSLVIGANGFIGVHLVEGLRRAGHEVTAFDRFSAGPRFGVDGVRIVRGEFLDRSALAGALDGQDFVFHFVSTTTPATAEGDPTLDVRTNIAQSVDLLTLAVEARVRHVYFASTGGAVYGPQGRDSYAEDTPALPVSPYAIGKLTIEHYLRYFRHKHGLQSTALRISNPYGPGQHARRGQGLIPIALDRIIRDEEVVQFGDGSMIRDYLYVEDLVAMILRIVAAPIREHEVYNLGSGVGQSVSETLATLREVTGIDFPVRVVPVPTTFVDRVVLDTARFRREFGELELMPFEEGVRRTYEEARDAR</sequence>
<keyword evidence="4" id="KW-1185">Reference proteome</keyword>
<dbReference type="EMBL" id="CP035491">
    <property type="protein sequence ID" value="QAY74589.1"/>
    <property type="molecule type" value="Genomic_DNA"/>
</dbReference>
<protein>
    <submittedName>
        <fullName evidence="3">NAD-dependent epimerase/dehydratase family protein</fullName>
    </submittedName>
</protein>
<evidence type="ECO:0000313" key="4">
    <source>
        <dbReference type="Proteomes" id="UP000291259"/>
    </source>
</evidence>
<feature type="domain" description="NAD-dependent epimerase/dehydratase" evidence="2">
    <location>
        <begin position="20"/>
        <end position="251"/>
    </location>
</feature>
<accession>A0A4P6FJ28</accession>
<gene>
    <name evidence="3" type="ORF">ET445_15855</name>
</gene>
<dbReference type="PANTHER" id="PTHR43000">
    <property type="entry name" value="DTDP-D-GLUCOSE 4,6-DEHYDRATASE-RELATED"/>
    <property type="match status" value="1"/>
</dbReference>
<dbReference type="Gene3D" id="3.90.25.10">
    <property type="entry name" value="UDP-galactose 4-epimerase, domain 1"/>
    <property type="match status" value="1"/>
</dbReference>
<reference evidence="3 4" key="1">
    <citation type="submission" date="2019-01" db="EMBL/GenBank/DDBJ databases">
        <title>Genome sequencing of strain FW100M-8.</title>
        <authorList>
            <person name="Heo J."/>
            <person name="Kim S.-J."/>
            <person name="Kim J.-S."/>
            <person name="Hong S.-B."/>
            <person name="Kwon S.-W."/>
        </authorList>
    </citation>
    <scope>NUCLEOTIDE SEQUENCE [LARGE SCALE GENOMIC DNA]</scope>
    <source>
        <strain evidence="3 4">FW100M-8</strain>
    </source>
</reference>
<evidence type="ECO:0000313" key="3">
    <source>
        <dbReference type="EMBL" id="QAY74589.1"/>
    </source>
</evidence>
<dbReference type="Proteomes" id="UP000291259">
    <property type="component" value="Chromosome"/>
</dbReference>
<dbReference type="OrthoDB" id="9801785at2"/>
<evidence type="ECO:0000256" key="1">
    <source>
        <dbReference type="ARBA" id="ARBA00007637"/>
    </source>
</evidence>
<dbReference type="KEGG" id="agf:ET445_15855"/>
<dbReference type="Pfam" id="PF01370">
    <property type="entry name" value="Epimerase"/>
    <property type="match status" value="1"/>
</dbReference>
<name>A0A4P6FJ28_9MICO</name>
<dbReference type="AlphaFoldDB" id="A0A4P6FJ28"/>
<comment type="similarity">
    <text evidence="1">Belongs to the NAD(P)-dependent epimerase/dehydratase family.</text>
</comment>
<dbReference type="InterPro" id="IPR036291">
    <property type="entry name" value="NAD(P)-bd_dom_sf"/>
</dbReference>